<gene>
    <name evidence="2" type="ORF">FIBSPDRAFT_958077</name>
</gene>
<dbReference type="OrthoDB" id="3223806at2759"/>
<dbReference type="Proteomes" id="UP000076532">
    <property type="component" value="Unassembled WGS sequence"/>
</dbReference>
<dbReference type="AlphaFoldDB" id="A0A166F272"/>
<feature type="domain" description="Peptidase C14 caspase" evidence="1">
    <location>
        <begin position="23"/>
        <end position="93"/>
    </location>
</feature>
<dbReference type="InterPro" id="IPR011600">
    <property type="entry name" value="Pept_C14_caspase"/>
</dbReference>
<evidence type="ECO:0000259" key="1">
    <source>
        <dbReference type="Pfam" id="PF00656"/>
    </source>
</evidence>
<name>A0A166F272_9AGAM</name>
<dbReference type="Gene3D" id="3.40.50.12660">
    <property type="match status" value="1"/>
</dbReference>
<dbReference type="GO" id="GO:0006508">
    <property type="term" value="P:proteolysis"/>
    <property type="evidence" value="ECO:0007669"/>
    <property type="project" value="InterPro"/>
</dbReference>
<proteinExistence type="predicted"/>
<keyword evidence="3" id="KW-1185">Reference proteome</keyword>
<reference evidence="2 3" key="1">
    <citation type="journal article" date="2016" name="Mol. Biol. Evol.">
        <title>Comparative Genomics of Early-Diverging Mushroom-Forming Fungi Provides Insights into the Origins of Lignocellulose Decay Capabilities.</title>
        <authorList>
            <person name="Nagy L.G."/>
            <person name="Riley R."/>
            <person name="Tritt A."/>
            <person name="Adam C."/>
            <person name="Daum C."/>
            <person name="Floudas D."/>
            <person name="Sun H."/>
            <person name="Yadav J.S."/>
            <person name="Pangilinan J."/>
            <person name="Larsson K.H."/>
            <person name="Matsuura K."/>
            <person name="Barry K."/>
            <person name="Labutti K."/>
            <person name="Kuo R."/>
            <person name="Ohm R.A."/>
            <person name="Bhattacharya S.S."/>
            <person name="Shirouzu T."/>
            <person name="Yoshinaga Y."/>
            <person name="Martin F.M."/>
            <person name="Grigoriev I.V."/>
            <person name="Hibbett D.S."/>
        </authorList>
    </citation>
    <scope>NUCLEOTIDE SEQUENCE [LARGE SCALE GENOMIC DNA]</scope>
    <source>
        <strain evidence="2 3">CBS 109695</strain>
    </source>
</reference>
<dbReference type="Pfam" id="PF00656">
    <property type="entry name" value="Peptidase_C14"/>
    <property type="match status" value="1"/>
</dbReference>
<protein>
    <recommendedName>
        <fullName evidence="1">Peptidase C14 caspase domain-containing protein</fullName>
    </recommendedName>
</protein>
<evidence type="ECO:0000313" key="3">
    <source>
        <dbReference type="Proteomes" id="UP000076532"/>
    </source>
</evidence>
<evidence type="ECO:0000313" key="2">
    <source>
        <dbReference type="EMBL" id="KZP16354.1"/>
    </source>
</evidence>
<organism evidence="2 3">
    <name type="scientific">Athelia psychrophila</name>
    <dbReference type="NCBI Taxonomy" id="1759441"/>
    <lineage>
        <taxon>Eukaryota</taxon>
        <taxon>Fungi</taxon>
        <taxon>Dikarya</taxon>
        <taxon>Basidiomycota</taxon>
        <taxon>Agaricomycotina</taxon>
        <taxon>Agaricomycetes</taxon>
        <taxon>Agaricomycetidae</taxon>
        <taxon>Atheliales</taxon>
        <taxon>Atheliaceae</taxon>
        <taxon>Athelia</taxon>
    </lineage>
</organism>
<dbReference type="GO" id="GO:0004197">
    <property type="term" value="F:cysteine-type endopeptidase activity"/>
    <property type="evidence" value="ECO:0007669"/>
    <property type="project" value="InterPro"/>
</dbReference>
<accession>A0A166F272</accession>
<dbReference type="EMBL" id="KV417594">
    <property type="protein sequence ID" value="KZP16354.1"/>
    <property type="molecule type" value="Genomic_DNA"/>
</dbReference>
<sequence>MKHRHDVQAEGLGEENFQEEWNTENKDVFMYSGCKDDQTSADATEDGQHVGAMSWAFLKTMEENPDQTYLEVLQSTRLILADSDYTQIPQLSVGSKIDLDVPLAI</sequence>